<evidence type="ECO:0000313" key="2">
    <source>
        <dbReference type="Proteomes" id="UP000176336"/>
    </source>
</evidence>
<dbReference type="AlphaFoldDB" id="A0A1F5ISZ0"/>
<name>A0A1F5ISZ0_9BACT</name>
<evidence type="ECO:0000313" key="1">
    <source>
        <dbReference type="EMBL" id="OGE19457.1"/>
    </source>
</evidence>
<comment type="caution">
    <text evidence="1">The sequence shown here is derived from an EMBL/GenBank/DDBJ whole genome shotgun (WGS) entry which is preliminary data.</text>
</comment>
<accession>A0A1F5ISZ0</accession>
<reference evidence="1 2" key="1">
    <citation type="journal article" date="2016" name="Nat. Commun.">
        <title>Thousands of microbial genomes shed light on interconnected biogeochemical processes in an aquifer system.</title>
        <authorList>
            <person name="Anantharaman K."/>
            <person name="Brown C.T."/>
            <person name="Hug L.A."/>
            <person name="Sharon I."/>
            <person name="Castelle C.J."/>
            <person name="Probst A.J."/>
            <person name="Thomas B.C."/>
            <person name="Singh A."/>
            <person name="Wilkins M.J."/>
            <person name="Karaoz U."/>
            <person name="Brodie E.L."/>
            <person name="Williams K.H."/>
            <person name="Hubbard S.S."/>
            <person name="Banfield J.F."/>
        </authorList>
    </citation>
    <scope>NUCLEOTIDE SEQUENCE [LARGE SCALE GENOMIC DNA]</scope>
</reference>
<protein>
    <submittedName>
        <fullName evidence="1">Uncharacterized protein</fullName>
    </submittedName>
</protein>
<sequence>MVPRKSARICFSSDWKTDTGFFNAQKKGCEKMNLSIESIIRGRHTNERTQVVGEKMKVHLRDHSGIYILPDGTKLDIDLSKVAPKYPKYQIDESDKTLAYRSDIVSQKSWPLILDSKVWGIRNLTVNRRGLALQQLSDTERLILQLDQPIVSWYLDEDIGHHVQRHWYPDYCPPVLLRVDPSRVMVALVNWRHWNKVCLKAEKR</sequence>
<organism evidence="1 2">
    <name type="scientific">Candidatus Daviesbacteria bacterium RIFCSPHIGHO2_01_FULL_41_23</name>
    <dbReference type="NCBI Taxonomy" id="1797764"/>
    <lineage>
        <taxon>Bacteria</taxon>
        <taxon>Candidatus Daviesiibacteriota</taxon>
    </lineage>
</organism>
<dbReference type="EMBL" id="MFCR01000003">
    <property type="protein sequence ID" value="OGE19457.1"/>
    <property type="molecule type" value="Genomic_DNA"/>
</dbReference>
<gene>
    <name evidence="1" type="ORF">A2871_01225</name>
</gene>
<proteinExistence type="predicted"/>
<dbReference type="Proteomes" id="UP000176336">
    <property type="component" value="Unassembled WGS sequence"/>
</dbReference>